<accession>A0ABV5M9C5</accession>
<evidence type="ECO:0000313" key="3">
    <source>
        <dbReference type="EMBL" id="MFB9445464.1"/>
    </source>
</evidence>
<dbReference type="InterPro" id="IPR036291">
    <property type="entry name" value="NAD(P)-bd_dom_sf"/>
</dbReference>
<name>A0ABV5M9C5_9ACTN</name>
<reference evidence="3 4" key="1">
    <citation type="submission" date="2024-09" db="EMBL/GenBank/DDBJ databases">
        <authorList>
            <person name="Sun Q."/>
            <person name="Mori K."/>
        </authorList>
    </citation>
    <scope>NUCLEOTIDE SEQUENCE [LARGE SCALE GENOMIC DNA]</scope>
    <source>
        <strain evidence="3 4">JCM 3307</strain>
    </source>
</reference>
<comment type="caution">
    <text evidence="3">The sequence shown here is derived from an EMBL/GenBank/DDBJ whole genome shotgun (WGS) entry which is preliminary data.</text>
</comment>
<protein>
    <submittedName>
        <fullName evidence="3">SDR family NAD(P)-dependent oxidoreductase</fullName>
        <ecNumber evidence="3">1.1.1.-</ecNumber>
    </submittedName>
</protein>
<sequence length="263" mass="27449">MLLVGKNAVVYGAGGTVGSAVARAFARNGARVFLTARNPETIEALAREIVEAGGSAETAQVDALDEVAVEGHLDAARTAAGSVDVSFNAIGIAQQGIQGIPLTELSVEAFVRPIVTYTKAHFVTARAAGRLMTGQRSGVIMMHTPEAARLGVPLVGGMGPAWAALEGLNRSLSAEFGRHGIRAVCIRTTAMVETFTVDVVYGLHAEAIGITRDQFSNLMTRLSHRRRPTTLHELADVAAFLASDNASAMTGMVANLTAGLIVD</sequence>
<dbReference type="SUPFAM" id="SSF51735">
    <property type="entry name" value="NAD(P)-binding Rossmann-fold domains"/>
    <property type="match status" value="1"/>
</dbReference>
<dbReference type="InterPro" id="IPR002347">
    <property type="entry name" value="SDR_fam"/>
</dbReference>
<dbReference type="GO" id="GO:0016491">
    <property type="term" value="F:oxidoreductase activity"/>
    <property type="evidence" value="ECO:0007669"/>
    <property type="project" value="UniProtKB-KW"/>
</dbReference>
<dbReference type="PANTHER" id="PTHR43669:SF3">
    <property type="entry name" value="ALCOHOL DEHYDROGENASE, PUTATIVE (AFU_ORTHOLOGUE AFUA_3G03445)-RELATED"/>
    <property type="match status" value="1"/>
</dbReference>
<dbReference type="CDD" id="cd05233">
    <property type="entry name" value="SDR_c"/>
    <property type="match status" value="1"/>
</dbReference>
<dbReference type="Gene3D" id="3.40.50.720">
    <property type="entry name" value="NAD(P)-binding Rossmann-like Domain"/>
    <property type="match status" value="1"/>
</dbReference>
<organism evidence="3 4">
    <name type="scientific">Dactylosporangium vinaceum</name>
    <dbReference type="NCBI Taxonomy" id="53362"/>
    <lineage>
        <taxon>Bacteria</taxon>
        <taxon>Bacillati</taxon>
        <taxon>Actinomycetota</taxon>
        <taxon>Actinomycetes</taxon>
        <taxon>Micromonosporales</taxon>
        <taxon>Micromonosporaceae</taxon>
        <taxon>Dactylosporangium</taxon>
    </lineage>
</organism>
<comment type="similarity">
    <text evidence="1">Belongs to the short-chain dehydrogenases/reductases (SDR) family.</text>
</comment>
<keyword evidence="2 3" id="KW-0560">Oxidoreductase</keyword>
<dbReference type="Proteomes" id="UP001589608">
    <property type="component" value="Unassembled WGS sequence"/>
</dbReference>
<dbReference type="PANTHER" id="PTHR43669">
    <property type="entry name" value="5-KETO-D-GLUCONATE 5-REDUCTASE"/>
    <property type="match status" value="1"/>
</dbReference>
<dbReference type="EC" id="1.1.1.-" evidence="3"/>
<keyword evidence="4" id="KW-1185">Reference proteome</keyword>
<dbReference type="Pfam" id="PF13561">
    <property type="entry name" value="adh_short_C2"/>
    <property type="match status" value="1"/>
</dbReference>
<proteinExistence type="inferred from homology"/>
<dbReference type="EMBL" id="JBHMCA010000042">
    <property type="protein sequence ID" value="MFB9445464.1"/>
    <property type="molecule type" value="Genomic_DNA"/>
</dbReference>
<dbReference type="RefSeq" id="WP_223103820.1">
    <property type="nucleotide sequence ID" value="NZ_CP061913.1"/>
</dbReference>
<evidence type="ECO:0000256" key="2">
    <source>
        <dbReference type="ARBA" id="ARBA00023002"/>
    </source>
</evidence>
<gene>
    <name evidence="3" type="ORF">ACFFTR_20505</name>
</gene>
<dbReference type="PRINTS" id="PR00081">
    <property type="entry name" value="GDHRDH"/>
</dbReference>
<evidence type="ECO:0000256" key="1">
    <source>
        <dbReference type="ARBA" id="ARBA00006484"/>
    </source>
</evidence>
<evidence type="ECO:0000313" key="4">
    <source>
        <dbReference type="Proteomes" id="UP001589608"/>
    </source>
</evidence>